<proteinExistence type="predicted"/>
<name>A0A7V5H4Y1_CALAY</name>
<protein>
    <submittedName>
        <fullName evidence="3">DUF2520 domain-containing protein</fullName>
    </submittedName>
</protein>
<dbReference type="InterPro" id="IPR019665">
    <property type="entry name" value="OxRdtase/DH_put_Rossmann_dom"/>
</dbReference>
<dbReference type="Pfam" id="PF10727">
    <property type="entry name" value="Rossmann-like"/>
    <property type="match status" value="1"/>
</dbReference>
<dbReference type="InterPro" id="IPR037108">
    <property type="entry name" value="TM1727-like_C_sf"/>
</dbReference>
<dbReference type="Pfam" id="PF10728">
    <property type="entry name" value="DUF2520"/>
    <property type="match status" value="1"/>
</dbReference>
<dbReference type="InterPro" id="IPR008927">
    <property type="entry name" value="6-PGluconate_DH-like_C_sf"/>
</dbReference>
<dbReference type="Gene3D" id="1.10.1040.20">
    <property type="entry name" value="ProC-like, C-terminal domain"/>
    <property type="match status" value="1"/>
</dbReference>
<dbReference type="SUPFAM" id="SSF51735">
    <property type="entry name" value="NAD(P)-binding Rossmann-fold domains"/>
    <property type="match status" value="1"/>
</dbReference>
<evidence type="ECO:0000259" key="1">
    <source>
        <dbReference type="Pfam" id="PF10727"/>
    </source>
</evidence>
<evidence type="ECO:0000259" key="2">
    <source>
        <dbReference type="Pfam" id="PF10728"/>
    </source>
</evidence>
<dbReference type="PANTHER" id="PTHR40459">
    <property type="entry name" value="CONSERVED HYPOTHETICAL ALANINE AND LEUCINE RICH PROTEIN"/>
    <property type="match status" value="1"/>
</dbReference>
<dbReference type="Proteomes" id="UP000886111">
    <property type="component" value="Unassembled WGS sequence"/>
</dbReference>
<organism evidence="3">
    <name type="scientific">Caldithrix abyssi</name>
    <dbReference type="NCBI Taxonomy" id="187145"/>
    <lineage>
        <taxon>Bacteria</taxon>
        <taxon>Pseudomonadati</taxon>
        <taxon>Calditrichota</taxon>
        <taxon>Calditrichia</taxon>
        <taxon>Calditrichales</taxon>
        <taxon>Calditrichaceae</taxon>
        <taxon>Caldithrix</taxon>
    </lineage>
</organism>
<comment type="caution">
    <text evidence="3">The sequence shown here is derived from an EMBL/GenBank/DDBJ whole genome shotgun (WGS) entry which is preliminary data.</text>
</comment>
<feature type="domain" description="Putative oxidoreductase/dehydrogenase Rossmann-like" evidence="1">
    <location>
        <begin position="6"/>
        <end position="118"/>
    </location>
</feature>
<sequence length="288" mass="33174">MQNFLIVGFGKVGSSLYRAMATHNRFNILLLDAKKDFKEEWASFLPAHSFFRNIVNIRQKSFEFIAICTPDDRINETVSQLQDFQLKNCAVFHTSGNKPAELLNPLRDRGAHIGSLHPLQTFNSMFLPPEVWQGITCTFQGDTKLKDNLQKIFDPLKTKIVPIDYQQKQLLHLVATISANFQVALYSWAEQILKASGIEPPDLNTWLGPLIRQVSTNLNQHPLSKILSGPLQRGDLNTLEDHLKLLKKYQKAADIELYRLLCQKLLENLEFEIKDRQKLKNFLEHYET</sequence>
<dbReference type="SUPFAM" id="SSF48179">
    <property type="entry name" value="6-phosphogluconate dehydrogenase C-terminal domain-like"/>
    <property type="match status" value="1"/>
</dbReference>
<dbReference type="AlphaFoldDB" id="A0A7V5H4Y1"/>
<gene>
    <name evidence="3" type="ORF">ENL21_08345</name>
</gene>
<feature type="domain" description="DUF2520" evidence="2">
    <location>
        <begin position="136"/>
        <end position="263"/>
    </location>
</feature>
<dbReference type="EMBL" id="DRTD01000616">
    <property type="protein sequence ID" value="HHE55777.1"/>
    <property type="molecule type" value="Genomic_DNA"/>
</dbReference>
<dbReference type="PANTHER" id="PTHR40459:SF1">
    <property type="entry name" value="CONSERVED HYPOTHETICAL ALANINE AND LEUCINE RICH PROTEIN"/>
    <property type="match status" value="1"/>
</dbReference>
<reference evidence="3" key="1">
    <citation type="journal article" date="2020" name="mSystems">
        <title>Genome- and Community-Level Interaction Insights into Carbon Utilization and Element Cycling Functions of Hydrothermarchaeota in Hydrothermal Sediment.</title>
        <authorList>
            <person name="Zhou Z."/>
            <person name="Liu Y."/>
            <person name="Xu W."/>
            <person name="Pan J."/>
            <person name="Luo Z.H."/>
            <person name="Li M."/>
        </authorList>
    </citation>
    <scope>NUCLEOTIDE SEQUENCE [LARGE SCALE GENOMIC DNA]</scope>
    <source>
        <strain evidence="3">HyVt-76</strain>
    </source>
</reference>
<dbReference type="Gene3D" id="3.40.50.720">
    <property type="entry name" value="NAD(P)-binding Rossmann-like Domain"/>
    <property type="match status" value="1"/>
</dbReference>
<evidence type="ECO:0000313" key="3">
    <source>
        <dbReference type="EMBL" id="HHE55777.1"/>
    </source>
</evidence>
<dbReference type="InterPro" id="IPR018931">
    <property type="entry name" value="DUF2520"/>
</dbReference>
<dbReference type="InterPro" id="IPR036291">
    <property type="entry name" value="NAD(P)-bd_dom_sf"/>
</dbReference>
<accession>A0A7V5H4Y1</accession>